<dbReference type="EMBL" id="JAJSOF020000036">
    <property type="protein sequence ID" value="KAJ4429342.1"/>
    <property type="molecule type" value="Genomic_DNA"/>
</dbReference>
<name>A0ABQ8S5M3_PERAM</name>
<keyword evidence="2" id="KW-1185">Reference proteome</keyword>
<proteinExistence type="predicted"/>
<evidence type="ECO:0000313" key="1">
    <source>
        <dbReference type="EMBL" id="KAJ4429342.1"/>
    </source>
</evidence>
<organism evidence="1 2">
    <name type="scientific">Periplaneta americana</name>
    <name type="common">American cockroach</name>
    <name type="synonym">Blatta americana</name>
    <dbReference type="NCBI Taxonomy" id="6978"/>
    <lineage>
        <taxon>Eukaryota</taxon>
        <taxon>Metazoa</taxon>
        <taxon>Ecdysozoa</taxon>
        <taxon>Arthropoda</taxon>
        <taxon>Hexapoda</taxon>
        <taxon>Insecta</taxon>
        <taxon>Pterygota</taxon>
        <taxon>Neoptera</taxon>
        <taxon>Polyneoptera</taxon>
        <taxon>Dictyoptera</taxon>
        <taxon>Blattodea</taxon>
        <taxon>Blattoidea</taxon>
        <taxon>Blattidae</taxon>
        <taxon>Blattinae</taxon>
        <taxon>Periplaneta</taxon>
    </lineage>
</organism>
<sequence length="120" mass="13350">MIHITCIVHGLHHAAEEIRSQNPKANNLISLVKKIFVKAPARTAHYSKKNYQKFPFHQSWINAAFYYCSHIEDIKKAGILSCLISSSSSSSSSITIHQDVLDPCGSVTVSYHLFLGLPVI</sequence>
<comment type="caution">
    <text evidence="1">The sequence shown here is derived from an EMBL/GenBank/DDBJ whole genome shotgun (WGS) entry which is preliminary data.</text>
</comment>
<dbReference type="Proteomes" id="UP001148838">
    <property type="component" value="Unassembled WGS sequence"/>
</dbReference>
<reference evidence="1 2" key="1">
    <citation type="journal article" date="2022" name="Allergy">
        <title>Genome assembly and annotation of Periplaneta americana reveal a comprehensive cockroach allergen profile.</title>
        <authorList>
            <person name="Wang L."/>
            <person name="Xiong Q."/>
            <person name="Saelim N."/>
            <person name="Wang L."/>
            <person name="Nong W."/>
            <person name="Wan A.T."/>
            <person name="Shi M."/>
            <person name="Liu X."/>
            <person name="Cao Q."/>
            <person name="Hui J.H.L."/>
            <person name="Sookrung N."/>
            <person name="Leung T.F."/>
            <person name="Tungtrongchitr A."/>
            <person name="Tsui S.K.W."/>
        </authorList>
    </citation>
    <scope>NUCLEOTIDE SEQUENCE [LARGE SCALE GENOMIC DNA]</scope>
    <source>
        <strain evidence="1">PWHHKU_190912</strain>
    </source>
</reference>
<accession>A0ABQ8S5M3</accession>
<protein>
    <recommendedName>
        <fullName evidence="3">DUF659 domain-containing protein</fullName>
    </recommendedName>
</protein>
<evidence type="ECO:0008006" key="3">
    <source>
        <dbReference type="Google" id="ProtNLM"/>
    </source>
</evidence>
<gene>
    <name evidence="1" type="ORF">ANN_26347</name>
</gene>
<evidence type="ECO:0000313" key="2">
    <source>
        <dbReference type="Proteomes" id="UP001148838"/>
    </source>
</evidence>